<dbReference type="SUPFAM" id="SSF56112">
    <property type="entry name" value="Protein kinase-like (PK-like)"/>
    <property type="match status" value="1"/>
</dbReference>
<dbReference type="AlphaFoldDB" id="A0A6S8RS01"/>
<dbReference type="InterPro" id="IPR001245">
    <property type="entry name" value="Ser-Thr/Tyr_kinase_cat_dom"/>
</dbReference>
<protein>
    <recommendedName>
        <fullName evidence="2">Protein kinase domain-containing protein</fullName>
    </recommendedName>
</protein>
<dbReference type="InterPro" id="IPR011009">
    <property type="entry name" value="Kinase-like_dom_sf"/>
</dbReference>
<dbReference type="GO" id="GO:0043539">
    <property type="term" value="F:protein serine/threonine kinase activator activity"/>
    <property type="evidence" value="ECO:0007669"/>
    <property type="project" value="InterPro"/>
</dbReference>
<comment type="similarity">
    <text evidence="1">Belongs to the protein kinase superfamily. STE Ser/Thr protein kinase family. STE20 subfamily.</text>
</comment>
<evidence type="ECO:0000313" key="3">
    <source>
        <dbReference type="EMBL" id="CAE0688311.1"/>
    </source>
</evidence>
<accession>A0A6S8RS01</accession>
<dbReference type="PANTHER" id="PTHR48014">
    <property type="entry name" value="SERINE/THREONINE-PROTEIN KINASE FRAY2"/>
    <property type="match status" value="1"/>
</dbReference>
<evidence type="ECO:0000313" key="4">
    <source>
        <dbReference type="EMBL" id="CAE0688313.1"/>
    </source>
</evidence>
<evidence type="ECO:0000259" key="2">
    <source>
        <dbReference type="PROSITE" id="PS50011"/>
    </source>
</evidence>
<dbReference type="GO" id="GO:0004672">
    <property type="term" value="F:protein kinase activity"/>
    <property type="evidence" value="ECO:0007669"/>
    <property type="project" value="InterPro"/>
</dbReference>
<name>A0A6S8RS01_9STRA</name>
<dbReference type="PROSITE" id="PS50011">
    <property type="entry name" value="PROTEIN_KINASE_DOM"/>
    <property type="match status" value="1"/>
</dbReference>
<dbReference type="InterPro" id="IPR000719">
    <property type="entry name" value="Prot_kinase_dom"/>
</dbReference>
<dbReference type="PANTHER" id="PTHR48014:SF21">
    <property type="entry name" value="SERINE_THREONINE-PROTEIN KINASE FRAY2"/>
    <property type="match status" value="1"/>
</dbReference>
<dbReference type="Gene3D" id="1.10.510.10">
    <property type="entry name" value="Transferase(Phosphotransferase) domain 1"/>
    <property type="match status" value="1"/>
</dbReference>
<dbReference type="Pfam" id="PF07714">
    <property type="entry name" value="PK_Tyr_Ser-Thr"/>
    <property type="match status" value="1"/>
</dbReference>
<sequence length="107" mass="12028">MAPEVMEQVEGYDYKADIWSFGITALELAKGFAPYALHPPMKVLLLTIQEEPPSLRSYATEKSCTGAHVVIYNFILLAQVNHSPVHSKKWCACVSKKRHANAPRCKR</sequence>
<dbReference type="InterPro" id="IPR047173">
    <property type="entry name" value="STRAD_A/B-like"/>
</dbReference>
<gene>
    <name evidence="3" type="ORF">PCAL00307_LOCUS3745</name>
    <name evidence="4" type="ORF">PCAL00307_LOCUS3747</name>
</gene>
<dbReference type="GO" id="GO:0005524">
    <property type="term" value="F:ATP binding"/>
    <property type="evidence" value="ECO:0007669"/>
    <property type="project" value="InterPro"/>
</dbReference>
<feature type="domain" description="Protein kinase" evidence="2">
    <location>
        <begin position="1"/>
        <end position="107"/>
    </location>
</feature>
<organism evidence="4">
    <name type="scientific">Pelagomonas calceolata</name>
    <dbReference type="NCBI Taxonomy" id="35677"/>
    <lineage>
        <taxon>Eukaryota</taxon>
        <taxon>Sar</taxon>
        <taxon>Stramenopiles</taxon>
        <taxon>Ochrophyta</taxon>
        <taxon>Pelagophyceae</taxon>
        <taxon>Pelagomonadales</taxon>
        <taxon>Pelagomonadaceae</taxon>
        <taxon>Pelagomonas</taxon>
    </lineage>
</organism>
<reference evidence="4" key="1">
    <citation type="submission" date="2021-01" db="EMBL/GenBank/DDBJ databases">
        <authorList>
            <person name="Corre E."/>
            <person name="Pelletier E."/>
            <person name="Niang G."/>
            <person name="Scheremetjew M."/>
            <person name="Finn R."/>
            <person name="Kale V."/>
            <person name="Holt S."/>
            <person name="Cochrane G."/>
            <person name="Meng A."/>
            <person name="Brown T."/>
            <person name="Cohen L."/>
        </authorList>
    </citation>
    <scope>NUCLEOTIDE SEQUENCE</scope>
    <source>
        <strain evidence="4">CCMP1756</strain>
    </source>
</reference>
<proteinExistence type="inferred from homology"/>
<dbReference type="EMBL" id="HBIW01004600">
    <property type="protein sequence ID" value="CAE0688313.1"/>
    <property type="molecule type" value="Transcribed_RNA"/>
</dbReference>
<evidence type="ECO:0000256" key="1">
    <source>
        <dbReference type="ARBA" id="ARBA00008874"/>
    </source>
</evidence>
<dbReference type="EMBL" id="HBIW01004597">
    <property type="protein sequence ID" value="CAE0688311.1"/>
    <property type="molecule type" value="Transcribed_RNA"/>
</dbReference>